<name>A0AAD1XM48_EUPCR</name>
<feature type="compositionally biased region" description="Polar residues" evidence="1">
    <location>
        <begin position="346"/>
        <end position="355"/>
    </location>
</feature>
<feature type="region of interest" description="Disordered" evidence="1">
    <location>
        <begin position="336"/>
        <end position="381"/>
    </location>
</feature>
<dbReference type="Proteomes" id="UP001295684">
    <property type="component" value="Unassembled WGS sequence"/>
</dbReference>
<feature type="compositionally biased region" description="Basic residues" evidence="1">
    <location>
        <begin position="362"/>
        <end position="381"/>
    </location>
</feature>
<evidence type="ECO:0000256" key="1">
    <source>
        <dbReference type="SAM" id="MobiDB-lite"/>
    </source>
</evidence>
<evidence type="ECO:0000313" key="3">
    <source>
        <dbReference type="Proteomes" id="UP001295684"/>
    </source>
</evidence>
<evidence type="ECO:0000313" key="2">
    <source>
        <dbReference type="EMBL" id="CAI2375228.1"/>
    </source>
</evidence>
<dbReference type="EMBL" id="CAMPGE010016688">
    <property type="protein sequence ID" value="CAI2375228.1"/>
    <property type="molecule type" value="Genomic_DNA"/>
</dbReference>
<gene>
    <name evidence="2" type="ORF">ECRASSUSDP1_LOCUS16589</name>
</gene>
<proteinExistence type="predicted"/>
<protein>
    <submittedName>
        <fullName evidence="2">Uncharacterized protein</fullName>
    </submittedName>
</protein>
<reference evidence="2" key="1">
    <citation type="submission" date="2023-07" db="EMBL/GenBank/DDBJ databases">
        <authorList>
            <consortium name="AG Swart"/>
            <person name="Singh M."/>
            <person name="Singh A."/>
            <person name="Seah K."/>
            <person name="Emmerich C."/>
        </authorList>
    </citation>
    <scope>NUCLEOTIDE SEQUENCE</scope>
    <source>
        <strain evidence="2">DP1</strain>
    </source>
</reference>
<comment type="caution">
    <text evidence="2">The sequence shown here is derived from an EMBL/GenBank/DDBJ whole genome shotgun (WGS) entry which is preliminary data.</text>
</comment>
<sequence>MNPNESCISIINNQSIAQQKMHTSVEYRDSYQTYNDFRKDRTTRVTTHPDESMESFMKRPTYDSREAMYPSKFLSYEEDPLYDKSIESQTFFKSHHDKSRAYVTTAPLFKNKRAMLDRKERIEEIRDFKEMNKSMLNMFSKHNKTHLTLKVKKANEIRSIMKREQSREKARNLKMLKYLNKKEKQRNLIVRTQQSQERKNRNLLQKIRVNRSAQNRRAKREDQQFVSNFTQAKNIIEKQMFKGMMIKERRNIRTENCKRKEEVKNAKIFINHQAIPNKVFDTSVSHPMMFNSFISNEGDSQDSTIYTGDRQYDNNDQVSTMYGQSFIDFPQYTKKEKMQDRRLRSQKSFRNTNKTVYPKTSARSKMRGNTKLKKRKSYIQK</sequence>
<dbReference type="AlphaFoldDB" id="A0AAD1XM48"/>
<accession>A0AAD1XM48</accession>
<organism evidence="2 3">
    <name type="scientific">Euplotes crassus</name>
    <dbReference type="NCBI Taxonomy" id="5936"/>
    <lineage>
        <taxon>Eukaryota</taxon>
        <taxon>Sar</taxon>
        <taxon>Alveolata</taxon>
        <taxon>Ciliophora</taxon>
        <taxon>Intramacronucleata</taxon>
        <taxon>Spirotrichea</taxon>
        <taxon>Hypotrichia</taxon>
        <taxon>Euplotida</taxon>
        <taxon>Euplotidae</taxon>
        <taxon>Moneuplotes</taxon>
    </lineage>
</organism>
<keyword evidence="3" id="KW-1185">Reference proteome</keyword>